<feature type="region of interest" description="Disordered" evidence="1">
    <location>
        <begin position="266"/>
        <end position="366"/>
    </location>
</feature>
<name>A0A6A6P9F5_9PEZI</name>
<evidence type="ECO:0000256" key="1">
    <source>
        <dbReference type="SAM" id="MobiDB-lite"/>
    </source>
</evidence>
<dbReference type="OrthoDB" id="4716584at2759"/>
<feature type="compositionally biased region" description="Polar residues" evidence="1">
    <location>
        <begin position="77"/>
        <end position="88"/>
    </location>
</feature>
<reference evidence="2" key="1">
    <citation type="journal article" date="2020" name="Stud. Mycol.">
        <title>101 Dothideomycetes genomes: a test case for predicting lifestyles and emergence of pathogens.</title>
        <authorList>
            <person name="Haridas S."/>
            <person name="Albert R."/>
            <person name="Binder M."/>
            <person name="Bloem J."/>
            <person name="Labutti K."/>
            <person name="Salamov A."/>
            <person name="Andreopoulos B."/>
            <person name="Baker S."/>
            <person name="Barry K."/>
            <person name="Bills G."/>
            <person name="Bluhm B."/>
            <person name="Cannon C."/>
            <person name="Castanera R."/>
            <person name="Culley D."/>
            <person name="Daum C."/>
            <person name="Ezra D."/>
            <person name="Gonzalez J."/>
            <person name="Henrissat B."/>
            <person name="Kuo A."/>
            <person name="Liang C."/>
            <person name="Lipzen A."/>
            <person name="Lutzoni F."/>
            <person name="Magnuson J."/>
            <person name="Mondo S."/>
            <person name="Nolan M."/>
            <person name="Ohm R."/>
            <person name="Pangilinan J."/>
            <person name="Park H.-J."/>
            <person name="Ramirez L."/>
            <person name="Alfaro M."/>
            <person name="Sun H."/>
            <person name="Tritt A."/>
            <person name="Yoshinaga Y."/>
            <person name="Zwiers L.-H."/>
            <person name="Turgeon B."/>
            <person name="Goodwin S."/>
            <person name="Spatafora J."/>
            <person name="Crous P."/>
            <person name="Grigoriev I."/>
        </authorList>
    </citation>
    <scope>NUCLEOTIDE SEQUENCE</scope>
    <source>
        <strain evidence="2">ATCC 16933</strain>
    </source>
</reference>
<evidence type="ECO:0000313" key="2">
    <source>
        <dbReference type="EMBL" id="KAF2460093.1"/>
    </source>
</evidence>
<protein>
    <submittedName>
        <fullName evidence="2">Uncharacterized protein</fullName>
    </submittedName>
</protein>
<proteinExistence type="predicted"/>
<organism evidence="2 3">
    <name type="scientific">Lineolata rhizophorae</name>
    <dbReference type="NCBI Taxonomy" id="578093"/>
    <lineage>
        <taxon>Eukaryota</taxon>
        <taxon>Fungi</taxon>
        <taxon>Dikarya</taxon>
        <taxon>Ascomycota</taxon>
        <taxon>Pezizomycotina</taxon>
        <taxon>Dothideomycetes</taxon>
        <taxon>Dothideomycetes incertae sedis</taxon>
        <taxon>Lineolatales</taxon>
        <taxon>Lineolataceae</taxon>
        <taxon>Lineolata</taxon>
    </lineage>
</organism>
<dbReference type="AlphaFoldDB" id="A0A6A6P9F5"/>
<evidence type="ECO:0000313" key="3">
    <source>
        <dbReference type="Proteomes" id="UP000799766"/>
    </source>
</evidence>
<feature type="compositionally biased region" description="Basic and acidic residues" evidence="1">
    <location>
        <begin position="342"/>
        <end position="361"/>
    </location>
</feature>
<keyword evidence="3" id="KW-1185">Reference proteome</keyword>
<sequence length="614" mass="68425">MSPSPPRRFSPEPVETTVKSTRRFAPEPIETSRRSRRLTPESVDASVKSTRRFAPEPIETSSRSNRKEAKDDRDPSRSGSDASQSVQQKKGPRKFAPQLVETAKRTRKSVDSGPAIQHHDKTDASPGKHHNDLKGERPGPTPGPPVNTPVSSAVQVPTLRDREKERERELRRLGCPLDSPPHSRSNSHRQPSFRVPDLDTIASSESDISNPPSLSTSPSAVSELSLYMHATRRRESVDERSSGYLLELAAREAEKQLRDQAMAAFPNDEYHERVDHFIGRDSDDESVASENRQSRTTEANRDLLSMRKNHEKLEKEKAHDKKRKEPDATKTPWSNPYSQAQDGKKGAWGDEKELKPMRDSARPPMLGGDIKFPRCRSPDNAKFDVTQAPGAGLESEHLQIPEPEGLWHKEEAHGKPELWSCPHSPESPNGGLWGGFCVGEADHKQPRVPSGLVTPHVEIPDPMATPFSTPARREMPPTPPPSNPDMTSIDEKLLVEKTLEDEFSDAFVTQVYNYLSLGYPSIARAFDHELARISLIPVAELRQDDHLAKAARGYIRLGDDENGPKLGVSEESCARWRALRAYVTQWARQQPQVQDNSAALGGFGVGPRRGSWAI</sequence>
<feature type="region of interest" description="Disordered" evidence="1">
    <location>
        <begin position="1"/>
        <end position="221"/>
    </location>
</feature>
<feature type="region of interest" description="Disordered" evidence="1">
    <location>
        <begin position="467"/>
        <end position="488"/>
    </location>
</feature>
<feature type="compositionally biased region" description="Basic and acidic residues" evidence="1">
    <location>
        <begin position="268"/>
        <end position="281"/>
    </location>
</feature>
<gene>
    <name evidence="2" type="ORF">BDY21DRAFT_281384</name>
</gene>
<feature type="compositionally biased region" description="Polar residues" evidence="1">
    <location>
        <begin position="331"/>
        <end position="341"/>
    </location>
</feature>
<dbReference type="EMBL" id="MU001674">
    <property type="protein sequence ID" value="KAF2460093.1"/>
    <property type="molecule type" value="Genomic_DNA"/>
</dbReference>
<feature type="compositionally biased region" description="Basic and acidic residues" evidence="1">
    <location>
        <begin position="65"/>
        <end position="76"/>
    </location>
</feature>
<feature type="compositionally biased region" description="Basic and acidic residues" evidence="1">
    <location>
        <begin position="292"/>
        <end position="305"/>
    </location>
</feature>
<feature type="compositionally biased region" description="Basic and acidic residues" evidence="1">
    <location>
        <begin position="311"/>
        <end position="328"/>
    </location>
</feature>
<dbReference type="Proteomes" id="UP000799766">
    <property type="component" value="Unassembled WGS sequence"/>
</dbReference>
<feature type="compositionally biased region" description="Polar residues" evidence="1">
    <location>
        <begin position="201"/>
        <end position="221"/>
    </location>
</feature>
<feature type="compositionally biased region" description="Basic and acidic residues" evidence="1">
    <location>
        <begin position="159"/>
        <end position="172"/>
    </location>
</feature>
<accession>A0A6A6P9F5</accession>